<evidence type="ECO:0000256" key="6">
    <source>
        <dbReference type="ARBA" id="ARBA00023136"/>
    </source>
</evidence>
<feature type="transmembrane region" description="Helical" evidence="7">
    <location>
        <begin position="389"/>
        <end position="410"/>
    </location>
</feature>
<feature type="transmembrane region" description="Helical" evidence="7">
    <location>
        <begin position="102"/>
        <end position="123"/>
    </location>
</feature>
<evidence type="ECO:0000313" key="8">
    <source>
        <dbReference type="EMBL" id="CAH1427765.1"/>
    </source>
</evidence>
<protein>
    <submittedName>
        <fullName evidence="8">Uncharacterized protein</fullName>
    </submittedName>
</protein>
<feature type="transmembrane region" description="Helical" evidence="7">
    <location>
        <begin position="65"/>
        <end position="96"/>
    </location>
</feature>
<keyword evidence="6 7" id="KW-0472">Membrane</keyword>
<comment type="caution">
    <text evidence="8">The sequence shown here is derived from an EMBL/GenBank/DDBJ whole genome shotgun (WGS) entry which is preliminary data.</text>
</comment>
<dbReference type="PIRSF" id="PIRSF002457">
    <property type="entry name" value="DASS"/>
    <property type="match status" value="1"/>
</dbReference>
<evidence type="ECO:0000256" key="5">
    <source>
        <dbReference type="ARBA" id="ARBA00022989"/>
    </source>
</evidence>
<keyword evidence="4" id="KW-1001">Plastid inner membrane</keyword>
<dbReference type="Proteomes" id="UP001157418">
    <property type="component" value="Unassembled WGS sequence"/>
</dbReference>
<name>A0AAU9MLG1_9ASTR</name>
<evidence type="ECO:0000256" key="3">
    <source>
        <dbReference type="ARBA" id="ARBA00022692"/>
    </source>
</evidence>
<keyword evidence="3 7" id="KW-0812">Transmembrane</keyword>
<dbReference type="InterPro" id="IPR030676">
    <property type="entry name" value="CitT-rel"/>
</dbReference>
<feature type="transmembrane region" description="Helical" evidence="7">
    <location>
        <begin position="422"/>
        <end position="443"/>
    </location>
</feature>
<comment type="similarity">
    <text evidence="2">Belongs to the SLC13A/DASS transporter (TC 2.A.47) family. DIT1 subfamily.</text>
</comment>
<keyword evidence="5 7" id="KW-1133">Transmembrane helix</keyword>
<feature type="transmembrane region" description="Helical" evidence="7">
    <location>
        <begin position="321"/>
        <end position="341"/>
    </location>
</feature>
<feature type="transmembrane region" description="Helical" evidence="7">
    <location>
        <begin position="473"/>
        <end position="491"/>
    </location>
</feature>
<organism evidence="8 9">
    <name type="scientific">Lactuca virosa</name>
    <dbReference type="NCBI Taxonomy" id="75947"/>
    <lineage>
        <taxon>Eukaryota</taxon>
        <taxon>Viridiplantae</taxon>
        <taxon>Streptophyta</taxon>
        <taxon>Embryophyta</taxon>
        <taxon>Tracheophyta</taxon>
        <taxon>Spermatophyta</taxon>
        <taxon>Magnoliopsida</taxon>
        <taxon>eudicotyledons</taxon>
        <taxon>Gunneridae</taxon>
        <taxon>Pentapetalae</taxon>
        <taxon>asterids</taxon>
        <taxon>campanulids</taxon>
        <taxon>Asterales</taxon>
        <taxon>Asteraceae</taxon>
        <taxon>Cichorioideae</taxon>
        <taxon>Cichorieae</taxon>
        <taxon>Lactucinae</taxon>
        <taxon>Lactuca</taxon>
    </lineage>
</organism>
<evidence type="ECO:0000313" key="9">
    <source>
        <dbReference type="Proteomes" id="UP001157418"/>
    </source>
</evidence>
<dbReference type="GO" id="GO:0015140">
    <property type="term" value="F:malate transmembrane transporter activity"/>
    <property type="evidence" value="ECO:0007669"/>
    <property type="project" value="UniProtKB-ARBA"/>
</dbReference>
<reference evidence="8 9" key="1">
    <citation type="submission" date="2022-01" db="EMBL/GenBank/DDBJ databases">
        <authorList>
            <person name="Xiong W."/>
            <person name="Schranz E."/>
        </authorList>
    </citation>
    <scope>NUCLEOTIDE SEQUENCE [LARGE SCALE GENOMIC DNA]</scope>
</reference>
<accession>A0AAU9MLG1</accession>
<feature type="transmembrane region" description="Helical" evidence="7">
    <location>
        <begin position="36"/>
        <end position="53"/>
    </location>
</feature>
<dbReference type="InterPro" id="IPR001898">
    <property type="entry name" value="SLC13A/DASS"/>
</dbReference>
<comment type="subcellular location">
    <subcellularLocation>
        <location evidence="1">Plastid</location>
        <location evidence="1">Chloroplast inner membrane</location>
        <topology evidence="1">Multi-pass membrane protein</topology>
    </subcellularLocation>
</comment>
<evidence type="ECO:0000256" key="1">
    <source>
        <dbReference type="ARBA" id="ARBA00004478"/>
    </source>
</evidence>
<dbReference type="Pfam" id="PF00939">
    <property type="entry name" value="Na_sulph_symp"/>
    <property type="match status" value="1"/>
</dbReference>
<keyword evidence="9" id="KW-1185">Reference proteome</keyword>
<dbReference type="GO" id="GO:0009706">
    <property type="term" value="C:chloroplast inner membrane"/>
    <property type="evidence" value="ECO:0007669"/>
    <property type="project" value="UniProtKB-SubCell"/>
</dbReference>
<feature type="transmembrane region" description="Helical" evidence="7">
    <location>
        <begin position="353"/>
        <end position="377"/>
    </location>
</feature>
<feature type="transmembrane region" description="Helical" evidence="7">
    <location>
        <begin position="244"/>
        <end position="267"/>
    </location>
</feature>
<evidence type="ECO:0000256" key="4">
    <source>
        <dbReference type="ARBA" id="ARBA00022780"/>
    </source>
</evidence>
<sequence>MSNPPPEANNAAVINIPTHTCRRSFRFQNLPGAKPIPLALSISVGLIVCFAIPKPSQVTTQAWRLFAIFLTTIAGLILGPLPVGAWAFVCLTISVVTKTLPFKSAFAAFTNEVIWLIVASFFFSRGFVKSGLGDRMAMYFVRWLGKSTLGLAYGLAICEAIISPAMPSTTARAGGIFLPIINSLAIAGESRPKDGSARRLGAFLVQSQFQSSSSSSALFLTAAAQNMLCIKLADSLGVKIKDPWITWFKGSCLPALVSLMLTPLIIYKIFPPETKHTPNAPILAQTKLEQMGPVKRDEWIMLGTMLVTVALWISGENLGISSVVAAMLGLSILLILGVLTWDDCLCEKSAWDTLAWFGVLIGMATQLTDLGVVPWMSTCVANFLKSLSVGWHLALLLLQAVYFFIHYLFAGQTAHVGALYSAFLSMHLTAKVPGTLSALTLAYNTNLFGALTHYSSGQAAVYYGAGYVRLPDVFKLGIIMAMINIMIWGLIEEYFDEEIKRKDVRLMATIGVPFTEELSNSSITFEADVSKAIRDSVDQS</sequence>
<evidence type="ECO:0000256" key="7">
    <source>
        <dbReference type="SAM" id="Phobius"/>
    </source>
</evidence>
<dbReference type="PANTHER" id="PTHR42826">
    <property type="entry name" value="DICARBOXYLATE TRANSPORTER 2.1, CHLOROPLASTIC"/>
    <property type="match status" value="1"/>
</dbReference>
<dbReference type="AlphaFoldDB" id="A0AAU9MLG1"/>
<dbReference type="NCBIfam" id="TIGR00785">
    <property type="entry name" value="dass"/>
    <property type="match status" value="1"/>
</dbReference>
<dbReference type="EMBL" id="CAKMRJ010002223">
    <property type="protein sequence ID" value="CAH1427765.1"/>
    <property type="molecule type" value="Genomic_DNA"/>
</dbReference>
<gene>
    <name evidence="8" type="ORF">LVIROSA_LOCUS14744</name>
</gene>
<feature type="transmembrane region" description="Helical" evidence="7">
    <location>
        <begin position="299"/>
        <end position="315"/>
    </location>
</feature>
<feature type="transmembrane region" description="Helical" evidence="7">
    <location>
        <begin position="143"/>
        <end position="163"/>
    </location>
</feature>
<evidence type="ECO:0000256" key="2">
    <source>
        <dbReference type="ARBA" id="ARBA00007349"/>
    </source>
</evidence>
<keyword evidence="4" id="KW-0934">Plastid</keyword>
<proteinExistence type="inferred from homology"/>